<dbReference type="RefSeq" id="XP_009545341.1">
    <property type="nucleotide sequence ID" value="XM_009547046.1"/>
</dbReference>
<protein>
    <recommendedName>
        <fullName evidence="2">DUF6534 domain-containing protein</fullName>
    </recommendedName>
</protein>
<name>W4KB41_HETIT</name>
<feature type="transmembrane region" description="Helical" evidence="1">
    <location>
        <begin position="84"/>
        <end position="105"/>
    </location>
</feature>
<dbReference type="OrthoDB" id="3012488at2759"/>
<dbReference type="PANTHER" id="PTHR40465">
    <property type="entry name" value="CHROMOSOME 1, WHOLE GENOME SHOTGUN SEQUENCE"/>
    <property type="match status" value="1"/>
</dbReference>
<sequence length="368" mass="40706">MPNLRSTFGAAYIGAMVTLALYGLTTLQTYMYYLYYPKDRVFLKGLVRTIFLGFSEIILTSTGPLCVVGRVLMFNHIYTTTCRLSRVIDSVHIVLVCHAMYYYLVANYGIPETLLNGVWSLFVSIAINLLIAIIVQVYFALRIFRLSGQKFRWWLTGFILVLVFAHFALGIETVVLIFIKKKLAKLDEITLIAAMPFALFAVLSDVAIAASLCVLLNGHKTTFKRTKALVNTLIVYAINRCLLTSIVAVIEVIAFATSPRSLWFVAIDFVIGKLYANSFLATLNARHSMRQGLSVGNSSTEGINSIRVENLRFAHGTAVRSSREVRVLGSAGGGIAHGEGSATDVDIMEMESGSRGKDFKRKETPLTV</sequence>
<feature type="transmembrane region" description="Helical" evidence="1">
    <location>
        <begin position="228"/>
        <end position="256"/>
    </location>
</feature>
<reference evidence="3 4" key="1">
    <citation type="journal article" date="2012" name="New Phytol.">
        <title>Insight into trade-off between wood decay and parasitism from the genome of a fungal forest pathogen.</title>
        <authorList>
            <person name="Olson A."/>
            <person name="Aerts A."/>
            <person name="Asiegbu F."/>
            <person name="Belbahri L."/>
            <person name="Bouzid O."/>
            <person name="Broberg A."/>
            <person name="Canback B."/>
            <person name="Coutinho P.M."/>
            <person name="Cullen D."/>
            <person name="Dalman K."/>
            <person name="Deflorio G."/>
            <person name="van Diepen L.T."/>
            <person name="Dunand C."/>
            <person name="Duplessis S."/>
            <person name="Durling M."/>
            <person name="Gonthier P."/>
            <person name="Grimwood J."/>
            <person name="Fossdal C.G."/>
            <person name="Hansson D."/>
            <person name="Henrissat B."/>
            <person name="Hietala A."/>
            <person name="Himmelstrand K."/>
            <person name="Hoffmeister D."/>
            <person name="Hogberg N."/>
            <person name="James T.Y."/>
            <person name="Karlsson M."/>
            <person name="Kohler A."/>
            <person name="Kues U."/>
            <person name="Lee Y.H."/>
            <person name="Lin Y.C."/>
            <person name="Lind M."/>
            <person name="Lindquist E."/>
            <person name="Lombard V."/>
            <person name="Lucas S."/>
            <person name="Lunden K."/>
            <person name="Morin E."/>
            <person name="Murat C."/>
            <person name="Park J."/>
            <person name="Raffaello T."/>
            <person name="Rouze P."/>
            <person name="Salamov A."/>
            <person name="Schmutz J."/>
            <person name="Solheim H."/>
            <person name="Stahlberg J."/>
            <person name="Velez H."/>
            <person name="de Vries R.P."/>
            <person name="Wiebenga A."/>
            <person name="Woodward S."/>
            <person name="Yakovlev I."/>
            <person name="Garbelotto M."/>
            <person name="Martin F."/>
            <person name="Grigoriev I.V."/>
            <person name="Stenlid J."/>
        </authorList>
    </citation>
    <scope>NUCLEOTIDE SEQUENCE [LARGE SCALE GENOMIC DNA]</scope>
    <source>
        <strain evidence="3 4">TC 32-1</strain>
    </source>
</reference>
<feature type="transmembrane region" description="Helical" evidence="1">
    <location>
        <begin position="50"/>
        <end position="72"/>
    </location>
</feature>
<feature type="transmembrane region" description="Helical" evidence="1">
    <location>
        <begin position="191"/>
        <end position="216"/>
    </location>
</feature>
<dbReference type="GeneID" id="20672746"/>
<proteinExistence type="predicted"/>
<keyword evidence="1" id="KW-0812">Transmembrane</keyword>
<feature type="transmembrane region" description="Helical" evidence="1">
    <location>
        <begin position="12"/>
        <end position="35"/>
    </location>
</feature>
<dbReference type="HOGENOM" id="CLU_046025_5_0_1"/>
<dbReference type="EMBL" id="KI925457">
    <property type="protein sequence ID" value="ETW83057.1"/>
    <property type="molecule type" value="Genomic_DNA"/>
</dbReference>
<dbReference type="Proteomes" id="UP000030671">
    <property type="component" value="Unassembled WGS sequence"/>
</dbReference>
<keyword evidence="1" id="KW-0472">Membrane</keyword>
<gene>
    <name evidence="3" type="ORF">HETIRDRAFT_409023</name>
</gene>
<evidence type="ECO:0000313" key="3">
    <source>
        <dbReference type="EMBL" id="ETW83057.1"/>
    </source>
</evidence>
<evidence type="ECO:0000259" key="2">
    <source>
        <dbReference type="Pfam" id="PF20152"/>
    </source>
</evidence>
<feature type="transmembrane region" description="Helical" evidence="1">
    <location>
        <begin position="262"/>
        <end position="283"/>
    </location>
</feature>
<dbReference type="InterPro" id="IPR045339">
    <property type="entry name" value="DUF6534"/>
</dbReference>
<evidence type="ECO:0000256" key="1">
    <source>
        <dbReference type="SAM" id="Phobius"/>
    </source>
</evidence>
<dbReference type="InParanoid" id="W4KB41"/>
<feature type="transmembrane region" description="Helical" evidence="1">
    <location>
        <begin position="153"/>
        <end position="179"/>
    </location>
</feature>
<feature type="domain" description="DUF6534" evidence="2">
    <location>
        <begin position="201"/>
        <end position="288"/>
    </location>
</feature>
<dbReference type="eggNOG" id="ENOG502SHPB">
    <property type="taxonomic scope" value="Eukaryota"/>
</dbReference>
<dbReference type="AlphaFoldDB" id="W4KB41"/>
<dbReference type="PANTHER" id="PTHR40465:SF1">
    <property type="entry name" value="DUF6534 DOMAIN-CONTAINING PROTEIN"/>
    <property type="match status" value="1"/>
</dbReference>
<dbReference type="KEGG" id="hir:HETIRDRAFT_409023"/>
<dbReference type="Pfam" id="PF20152">
    <property type="entry name" value="DUF6534"/>
    <property type="match status" value="1"/>
</dbReference>
<evidence type="ECO:0000313" key="4">
    <source>
        <dbReference type="Proteomes" id="UP000030671"/>
    </source>
</evidence>
<feature type="transmembrane region" description="Helical" evidence="1">
    <location>
        <begin position="117"/>
        <end position="141"/>
    </location>
</feature>
<organism evidence="3 4">
    <name type="scientific">Heterobasidion irregulare (strain TC 32-1)</name>
    <dbReference type="NCBI Taxonomy" id="747525"/>
    <lineage>
        <taxon>Eukaryota</taxon>
        <taxon>Fungi</taxon>
        <taxon>Dikarya</taxon>
        <taxon>Basidiomycota</taxon>
        <taxon>Agaricomycotina</taxon>
        <taxon>Agaricomycetes</taxon>
        <taxon>Russulales</taxon>
        <taxon>Bondarzewiaceae</taxon>
        <taxon>Heterobasidion</taxon>
        <taxon>Heterobasidion annosum species complex</taxon>
    </lineage>
</organism>
<keyword evidence="4" id="KW-1185">Reference proteome</keyword>
<accession>W4KB41</accession>
<keyword evidence="1" id="KW-1133">Transmembrane helix</keyword>